<comment type="caution">
    <text evidence="6">The sequence shown here is derived from an EMBL/GenBank/DDBJ whole genome shotgun (WGS) entry which is preliminary data.</text>
</comment>
<evidence type="ECO:0000313" key="6">
    <source>
        <dbReference type="EMBL" id="MBO0905667.1"/>
    </source>
</evidence>
<dbReference type="InterPro" id="IPR017937">
    <property type="entry name" value="Thioredoxin_CS"/>
</dbReference>
<sequence>MAADKRERLDRRVLGMAGLALVLGVAAGVGVVYVRESGSGNALASSCPRDDAFNAAVDAGATGEVAAVRALDEPFDARAISFEDGDGKKVSLAALSGKTLLVNVWATWCVPCREEMPALDALEKERGGDDFGVVPINVDIGDAKKPKKFYAETKLATLPLYHDGSLATFNDLKTKGLTLGLPVSLLVTPDGCARGVIAGPAEWASPDAVRLIDAVTKAGETGA</sequence>
<gene>
    <name evidence="6" type="ORF">J1C47_18640</name>
</gene>
<dbReference type="PANTHER" id="PTHR42852">
    <property type="entry name" value="THIOL:DISULFIDE INTERCHANGE PROTEIN DSBE"/>
    <property type="match status" value="1"/>
</dbReference>
<keyword evidence="7" id="KW-1185">Reference proteome</keyword>
<dbReference type="NCBIfam" id="NF047696">
    <property type="entry name" value="ThlDiSintTplARhiz"/>
    <property type="match status" value="1"/>
</dbReference>
<dbReference type="InterPro" id="IPR050553">
    <property type="entry name" value="Thioredoxin_ResA/DsbE_sf"/>
</dbReference>
<dbReference type="InterPro" id="IPR036249">
    <property type="entry name" value="Thioredoxin-like_sf"/>
</dbReference>
<dbReference type="InterPro" id="IPR013766">
    <property type="entry name" value="Thioredoxin_domain"/>
</dbReference>
<keyword evidence="4" id="KW-0472">Membrane</keyword>
<dbReference type="Proteomes" id="UP000664288">
    <property type="component" value="Unassembled WGS sequence"/>
</dbReference>
<keyword evidence="3" id="KW-0676">Redox-active center</keyword>
<dbReference type="RefSeq" id="WP_207352304.1">
    <property type="nucleotide sequence ID" value="NZ_JAFMPY010000024.1"/>
</dbReference>
<evidence type="ECO:0000256" key="1">
    <source>
        <dbReference type="ARBA" id="ARBA00004196"/>
    </source>
</evidence>
<accession>A0ABS3J7N9</accession>
<protein>
    <submittedName>
        <fullName evidence="6">TlpA family protein disulfide reductase</fullName>
    </submittedName>
</protein>
<keyword evidence="4" id="KW-0812">Transmembrane</keyword>
<evidence type="ECO:0000256" key="4">
    <source>
        <dbReference type="SAM" id="Phobius"/>
    </source>
</evidence>
<dbReference type="Gene3D" id="3.40.30.10">
    <property type="entry name" value="Glutaredoxin"/>
    <property type="match status" value="1"/>
</dbReference>
<dbReference type="EMBL" id="JAFMPY010000024">
    <property type="protein sequence ID" value="MBO0905667.1"/>
    <property type="molecule type" value="Genomic_DNA"/>
</dbReference>
<keyword evidence="2" id="KW-0201">Cytochrome c-type biogenesis</keyword>
<dbReference type="InterPro" id="IPR013740">
    <property type="entry name" value="Redoxin"/>
</dbReference>
<feature type="domain" description="Thioredoxin" evidence="5">
    <location>
        <begin position="71"/>
        <end position="217"/>
    </location>
</feature>
<reference evidence="6 7" key="1">
    <citation type="submission" date="2021-03" db="EMBL/GenBank/DDBJ databases">
        <title>Whole genome sequence of Jiella sp. MQZ13P-4.</title>
        <authorList>
            <person name="Tuo L."/>
        </authorList>
    </citation>
    <scope>NUCLEOTIDE SEQUENCE [LARGE SCALE GENOMIC DNA]</scope>
    <source>
        <strain evidence="6 7">MQZ13P-4</strain>
    </source>
</reference>
<name>A0ABS3J7N9_9HYPH</name>
<proteinExistence type="predicted"/>
<organism evidence="6 7">
    <name type="scientific">Jiella sonneratiae</name>
    <dbReference type="NCBI Taxonomy" id="2816856"/>
    <lineage>
        <taxon>Bacteria</taxon>
        <taxon>Pseudomonadati</taxon>
        <taxon>Pseudomonadota</taxon>
        <taxon>Alphaproteobacteria</taxon>
        <taxon>Hyphomicrobiales</taxon>
        <taxon>Aurantimonadaceae</taxon>
        <taxon>Jiella</taxon>
    </lineage>
</organism>
<evidence type="ECO:0000259" key="5">
    <source>
        <dbReference type="PROSITE" id="PS51352"/>
    </source>
</evidence>
<feature type="transmembrane region" description="Helical" evidence="4">
    <location>
        <begin position="12"/>
        <end position="34"/>
    </location>
</feature>
<evidence type="ECO:0000313" key="7">
    <source>
        <dbReference type="Proteomes" id="UP000664288"/>
    </source>
</evidence>
<evidence type="ECO:0000256" key="2">
    <source>
        <dbReference type="ARBA" id="ARBA00022748"/>
    </source>
</evidence>
<comment type="subcellular location">
    <subcellularLocation>
        <location evidence="1">Cell envelope</location>
    </subcellularLocation>
</comment>
<dbReference type="PANTHER" id="PTHR42852:SF13">
    <property type="entry name" value="PROTEIN DIPZ"/>
    <property type="match status" value="1"/>
</dbReference>
<dbReference type="Pfam" id="PF08534">
    <property type="entry name" value="Redoxin"/>
    <property type="match status" value="1"/>
</dbReference>
<dbReference type="CDD" id="cd02966">
    <property type="entry name" value="TlpA_like_family"/>
    <property type="match status" value="1"/>
</dbReference>
<evidence type="ECO:0000256" key="3">
    <source>
        <dbReference type="ARBA" id="ARBA00023284"/>
    </source>
</evidence>
<keyword evidence="4" id="KW-1133">Transmembrane helix</keyword>
<dbReference type="PROSITE" id="PS00194">
    <property type="entry name" value="THIOREDOXIN_1"/>
    <property type="match status" value="1"/>
</dbReference>
<dbReference type="PROSITE" id="PS51352">
    <property type="entry name" value="THIOREDOXIN_2"/>
    <property type="match status" value="1"/>
</dbReference>
<dbReference type="SUPFAM" id="SSF52833">
    <property type="entry name" value="Thioredoxin-like"/>
    <property type="match status" value="1"/>
</dbReference>